<keyword evidence="2" id="KW-0812">Transmembrane</keyword>
<keyword evidence="2" id="KW-1133">Transmembrane helix</keyword>
<feature type="transmembrane region" description="Helical" evidence="2">
    <location>
        <begin position="408"/>
        <end position="425"/>
    </location>
</feature>
<evidence type="ECO:0000313" key="3">
    <source>
        <dbReference type="EMBL" id="EJK67091.1"/>
    </source>
</evidence>
<accession>K0T1E8</accession>
<keyword evidence="4" id="KW-1185">Reference proteome</keyword>
<gene>
    <name evidence="3" type="ORF">THAOC_11922</name>
</gene>
<keyword evidence="2" id="KW-0472">Membrane</keyword>
<feature type="transmembrane region" description="Helical" evidence="2">
    <location>
        <begin position="382"/>
        <end position="402"/>
    </location>
</feature>
<protein>
    <recommendedName>
        <fullName evidence="5">Sugar phosphate transporter domain-containing protein</fullName>
    </recommendedName>
</protein>
<feature type="transmembrane region" description="Helical" evidence="2">
    <location>
        <begin position="349"/>
        <end position="370"/>
    </location>
</feature>
<evidence type="ECO:0000313" key="4">
    <source>
        <dbReference type="Proteomes" id="UP000266841"/>
    </source>
</evidence>
<dbReference type="AlphaFoldDB" id="K0T1E8"/>
<feature type="compositionally biased region" description="Polar residues" evidence="1">
    <location>
        <begin position="448"/>
        <end position="457"/>
    </location>
</feature>
<name>K0T1E8_THAOC</name>
<feature type="region of interest" description="Disordered" evidence="1">
    <location>
        <begin position="430"/>
        <end position="457"/>
    </location>
</feature>
<reference evidence="3 4" key="1">
    <citation type="journal article" date="2012" name="Genome Biol.">
        <title>Genome and low-iron response of an oceanic diatom adapted to chronic iron limitation.</title>
        <authorList>
            <person name="Lommer M."/>
            <person name="Specht M."/>
            <person name="Roy A.S."/>
            <person name="Kraemer L."/>
            <person name="Andreson R."/>
            <person name="Gutowska M.A."/>
            <person name="Wolf J."/>
            <person name="Bergner S.V."/>
            <person name="Schilhabel M.B."/>
            <person name="Klostermeier U.C."/>
            <person name="Beiko R.G."/>
            <person name="Rosenstiel P."/>
            <person name="Hippler M."/>
            <person name="Laroche J."/>
        </authorList>
    </citation>
    <scope>NUCLEOTIDE SEQUENCE [LARGE SCALE GENOMIC DNA]</scope>
    <source>
        <strain evidence="3 4">CCMP1005</strain>
    </source>
</reference>
<sequence>MYLEAPPNPFTSHCHIATSSQSGVQGRTKITVVALDFIPGAVPYCVSNHSGPLTLAIRLAASFGGCGVQGWLRTSSPSARQCRQLAETPSHRPTPTTHEFHDDERHGAICAVLLILLWVTCVDKQAHPSSPSVSQPGDHRSIVGDFVLHSNCIGIRLPTSGSNQMEVHQTIPCIYGNFLTWCLLQHEEPLDVKRGNGHCLQGPRPAICVSFGCGLPWPRIPVDEELGCSLTHRARRSRICFDGRTVSGARLTGLPLADNLPGGYIARDGDWQKVGEWGRPQNSIGTRSVYKHVGVVPGKSPRLCVCARSSALTRIIENTKMVIFAHFGGEYERLFTYLHERAMEDEGALLPPVGIVLLLVGCAVGTGIGYSGWWCRSKVSAASFTLIGVINKCLTVLVNLLIWDQHASPEGVASLLLCLVGGAMYKQAPMRKTKDTDEEDREMLPLVSATSPEKTSR</sequence>
<evidence type="ECO:0008006" key="5">
    <source>
        <dbReference type="Google" id="ProtNLM"/>
    </source>
</evidence>
<organism evidence="3 4">
    <name type="scientific">Thalassiosira oceanica</name>
    <name type="common">Marine diatom</name>
    <dbReference type="NCBI Taxonomy" id="159749"/>
    <lineage>
        <taxon>Eukaryota</taxon>
        <taxon>Sar</taxon>
        <taxon>Stramenopiles</taxon>
        <taxon>Ochrophyta</taxon>
        <taxon>Bacillariophyta</taxon>
        <taxon>Coscinodiscophyceae</taxon>
        <taxon>Thalassiosirophycidae</taxon>
        <taxon>Thalassiosirales</taxon>
        <taxon>Thalassiosiraceae</taxon>
        <taxon>Thalassiosira</taxon>
    </lineage>
</organism>
<dbReference type="EMBL" id="AGNL01013690">
    <property type="protein sequence ID" value="EJK67091.1"/>
    <property type="molecule type" value="Genomic_DNA"/>
</dbReference>
<dbReference type="Proteomes" id="UP000266841">
    <property type="component" value="Unassembled WGS sequence"/>
</dbReference>
<dbReference type="OrthoDB" id="417037at2759"/>
<comment type="caution">
    <text evidence="3">The sequence shown here is derived from an EMBL/GenBank/DDBJ whole genome shotgun (WGS) entry which is preliminary data.</text>
</comment>
<evidence type="ECO:0000256" key="1">
    <source>
        <dbReference type="SAM" id="MobiDB-lite"/>
    </source>
</evidence>
<proteinExistence type="predicted"/>
<dbReference type="eggNOG" id="KOG1444">
    <property type="taxonomic scope" value="Eukaryota"/>
</dbReference>
<evidence type="ECO:0000256" key="2">
    <source>
        <dbReference type="SAM" id="Phobius"/>
    </source>
</evidence>